<gene>
    <name evidence="1" type="ORF">PEB0149_019460</name>
</gene>
<dbReference type="GO" id="GO:0016757">
    <property type="term" value="F:glycosyltransferase activity"/>
    <property type="evidence" value="ECO:0007669"/>
    <property type="project" value="InterPro"/>
</dbReference>
<dbReference type="Pfam" id="PF01501">
    <property type="entry name" value="Glyco_transf_8"/>
    <property type="match status" value="1"/>
</dbReference>
<dbReference type="SUPFAM" id="SSF53448">
    <property type="entry name" value="Nucleotide-diphospho-sugar transferases"/>
    <property type="match status" value="1"/>
</dbReference>
<sequence length="389" mass="45674">MNLIFTSCTFGYLAKARVLAQSFKNYNSDYEFALVMIDKEPDGFIFNIAEEPFDTVYYIEDMGLENYESWMFGHDVVELCTAVKGPFLKKFTDMGYDKIVYLDPDIAVYNSLSPIIDLLDSHSIIVTPHQVTPEDEKIAIIDNEIAALNYGVFNLGFLAIRNDVNGKRLANWWNDRLLEYCHDDLPRGLFVDQKWFDLVPAMFDGVYILRDPGYNVASWNLSHRKISITNKCIYVNGIFPLRFYHYTKLGPVGRTMTKRYAKDNHEVFELWDKYEHMVEENTPLNLPSKWWYYGMYRDGTPIEKAERVRYRSIPDLKKVFPHPFSQKDSIRNESGFSKENGHILIENNAIGSISKHRKRKTIGIFLEKNTRSLRRFFEKNTRSIRRMFK</sequence>
<name>A0A1R0FBV2_9HYPH</name>
<dbReference type="AlphaFoldDB" id="A0A1R0FBV2"/>
<dbReference type="InterPro" id="IPR029044">
    <property type="entry name" value="Nucleotide-diphossugar_trans"/>
</dbReference>
<proteinExistence type="predicted"/>
<comment type="caution">
    <text evidence="1">The sequence shown here is derived from an EMBL/GenBank/DDBJ whole genome shotgun (WGS) entry which is preliminary data.</text>
</comment>
<keyword evidence="2" id="KW-1185">Reference proteome</keyword>
<dbReference type="Gene3D" id="3.90.550.10">
    <property type="entry name" value="Spore Coat Polysaccharide Biosynthesis Protein SpsA, Chain A"/>
    <property type="match status" value="1"/>
</dbReference>
<dbReference type="RefSeq" id="WP_075869603.1">
    <property type="nucleotide sequence ID" value="NZ_LXYT01000001.1"/>
</dbReference>
<protein>
    <recommendedName>
        <fullName evidence="3">Glycosyl transferase family 8</fullName>
    </recommendedName>
</protein>
<dbReference type="EMBL" id="LXYT01000001">
    <property type="protein sequence ID" value="OLY44476.1"/>
    <property type="molecule type" value="Genomic_DNA"/>
</dbReference>
<dbReference type="Proteomes" id="UP000187344">
    <property type="component" value="Unassembled WGS sequence"/>
</dbReference>
<accession>A0A1R0FBV2</accession>
<reference evidence="1 2" key="1">
    <citation type="submission" date="2016-12" db="EMBL/GenBank/DDBJ databases">
        <title>Comparative genomics of Bartonella apis.</title>
        <authorList>
            <person name="Engel P."/>
        </authorList>
    </citation>
    <scope>NUCLEOTIDE SEQUENCE [LARGE SCALE GENOMIC DNA]</scope>
    <source>
        <strain evidence="1 2">PEB0149</strain>
    </source>
</reference>
<evidence type="ECO:0000313" key="1">
    <source>
        <dbReference type="EMBL" id="OLY44476.1"/>
    </source>
</evidence>
<dbReference type="InterPro" id="IPR002495">
    <property type="entry name" value="Glyco_trans_8"/>
</dbReference>
<evidence type="ECO:0000313" key="2">
    <source>
        <dbReference type="Proteomes" id="UP000187344"/>
    </source>
</evidence>
<organism evidence="1 2">
    <name type="scientific">Bartonella apis</name>
    <dbReference type="NCBI Taxonomy" id="1686310"/>
    <lineage>
        <taxon>Bacteria</taxon>
        <taxon>Pseudomonadati</taxon>
        <taxon>Pseudomonadota</taxon>
        <taxon>Alphaproteobacteria</taxon>
        <taxon>Hyphomicrobiales</taxon>
        <taxon>Bartonellaceae</taxon>
        <taxon>Bartonella</taxon>
    </lineage>
</organism>
<evidence type="ECO:0008006" key="3">
    <source>
        <dbReference type="Google" id="ProtNLM"/>
    </source>
</evidence>